<evidence type="ECO:0000313" key="2">
    <source>
        <dbReference type="EMBL" id="OAG26931.1"/>
    </source>
</evidence>
<proteinExistence type="predicted"/>
<gene>
    <name evidence="2" type="ORF">TH606_09705</name>
</gene>
<dbReference type="InterPro" id="IPR010235">
    <property type="entry name" value="HepT"/>
</dbReference>
<dbReference type="GO" id="GO:0016740">
    <property type="term" value="F:transferase activity"/>
    <property type="evidence" value="ECO:0007669"/>
    <property type="project" value="UniProtKB-KW"/>
</dbReference>
<sequence>MKKTDLYLAIDKLEQAFARLKEALPKVKDDLDRDGVIQRFEFTVELFWKTLKIILAYQGIECASPRRCIKEAFRAGLIDDDEIVLDMLEDRNRSSHIYDESTAEEIFMRITKVYCSVLEKLITKIKKRAL</sequence>
<dbReference type="Pfam" id="PF08780">
    <property type="entry name" value="NTase_sub_bind"/>
    <property type="match status" value="1"/>
</dbReference>
<protein>
    <submittedName>
        <fullName evidence="2">Nucleotidyltransferase</fullName>
    </submittedName>
</protein>
<dbReference type="RefSeq" id="WP_068543404.1">
    <property type="nucleotide sequence ID" value="NZ_LSFI01000049.1"/>
</dbReference>
<keyword evidence="3" id="KW-1185">Reference proteome</keyword>
<dbReference type="SUPFAM" id="SSF81593">
    <property type="entry name" value="Nucleotidyltransferase substrate binding subunit/domain"/>
    <property type="match status" value="1"/>
</dbReference>
<dbReference type="NCBIfam" id="TIGR01987">
    <property type="entry name" value="HI0074"/>
    <property type="match status" value="1"/>
</dbReference>
<dbReference type="AlphaFoldDB" id="A0A177E612"/>
<organism evidence="2 3">
    <name type="scientific">Thermodesulfatator autotrophicus</name>
    <dbReference type="NCBI Taxonomy" id="1795632"/>
    <lineage>
        <taxon>Bacteria</taxon>
        <taxon>Pseudomonadati</taxon>
        <taxon>Thermodesulfobacteriota</taxon>
        <taxon>Thermodesulfobacteria</taxon>
        <taxon>Thermodesulfobacteriales</taxon>
        <taxon>Thermodesulfatatoraceae</taxon>
        <taxon>Thermodesulfatator</taxon>
    </lineage>
</organism>
<evidence type="ECO:0000313" key="3">
    <source>
        <dbReference type="Proteomes" id="UP000076964"/>
    </source>
</evidence>
<dbReference type="OrthoDB" id="9810452at2"/>
<comment type="caution">
    <text evidence="2">The sequence shown here is derived from an EMBL/GenBank/DDBJ whole genome shotgun (WGS) entry which is preliminary data.</text>
</comment>
<dbReference type="Gene3D" id="1.20.120.330">
    <property type="entry name" value="Nucleotidyltransferases domain 2"/>
    <property type="match status" value="1"/>
</dbReference>
<dbReference type="Proteomes" id="UP000076964">
    <property type="component" value="Unassembled WGS sequence"/>
</dbReference>
<evidence type="ECO:0000256" key="1">
    <source>
        <dbReference type="SAM" id="Coils"/>
    </source>
</evidence>
<name>A0A177E612_9BACT</name>
<dbReference type="EMBL" id="LSFI01000049">
    <property type="protein sequence ID" value="OAG26931.1"/>
    <property type="molecule type" value="Genomic_DNA"/>
</dbReference>
<feature type="coiled-coil region" evidence="1">
    <location>
        <begin position="3"/>
        <end position="30"/>
    </location>
</feature>
<reference evidence="2 3" key="1">
    <citation type="submission" date="2016-02" db="EMBL/GenBank/DDBJ databases">
        <title>Draft genome sequence of Thermodesulfatator sp. S606.</title>
        <authorList>
            <person name="Lai Q."/>
            <person name="Cao J."/>
            <person name="Dupont S."/>
            <person name="Shao Z."/>
            <person name="Jebbar M."/>
            <person name="Alain K."/>
        </authorList>
    </citation>
    <scope>NUCLEOTIDE SEQUENCE [LARGE SCALE GENOMIC DNA]</scope>
    <source>
        <strain evidence="2 3">S606</strain>
    </source>
</reference>
<keyword evidence="2" id="KW-0808">Transferase</keyword>
<dbReference type="STRING" id="1795632.TH606_09705"/>
<accession>A0A177E612</accession>
<keyword evidence="1" id="KW-0175">Coiled coil</keyword>
<dbReference type="PROSITE" id="PS00018">
    <property type="entry name" value="EF_HAND_1"/>
    <property type="match status" value="1"/>
</dbReference>
<dbReference type="InterPro" id="IPR018247">
    <property type="entry name" value="EF_Hand_1_Ca_BS"/>
</dbReference>